<keyword evidence="2" id="KW-1185">Reference proteome</keyword>
<gene>
    <name evidence="1" type="ORF">NM688_g5581</name>
</gene>
<evidence type="ECO:0000313" key="1">
    <source>
        <dbReference type="EMBL" id="KAJ3545833.1"/>
    </source>
</evidence>
<organism evidence="1 2">
    <name type="scientific">Phlebia brevispora</name>
    <dbReference type="NCBI Taxonomy" id="194682"/>
    <lineage>
        <taxon>Eukaryota</taxon>
        <taxon>Fungi</taxon>
        <taxon>Dikarya</taxon>
        <taxon>Basidiomycota</taxon>
        <taxon>Agaricomycotina</taxon>
        <taxon>Agaricomycetes</taxon>
        <taxon>Polyporales</taxon>
        <taxon>Meruliaceae</taxon>
        <taxon>Phlebia</taxon>
    </lineage>
</organism>
<evidence type="ECO:0000313" key="2">
    <source>
        <dbReference type="Proteomes" id="UP001148662"/>
    </source>
</evidence>
<dbReference type="Proteomes" id="UP001148662">
    <property type="component" value="Unassembled WGS sequence"/>
</dbReference>
<comment type="caution">
    <text evidence="1">The sequence shown here is derived from an EMBL/GenBank/DDBJ whole genome shotgun (WGS) entry which is preliminary data.</text>
</comment>
<name>A0ACC1STJ5_9APHY</name>
<dbReference type="EMBL" id="JANHOG010001043">
    <property type="protein sequence ID" value="KAJ3545833.1"/>
    <property type="molecule type" value="Genomic_DNA"/>
</dbReference>
<accession>A0ACC1STJ5</accession>
<sequence>MNDYDTSDDDSADWTDSQLEQGDDEDEEIDLLMPTPAPTSDVLPVIIDTYRRCWHEFYEGEQSLCLQALSDLEPAPDASGFSHILDFSYDVETQQGSSHLEIALDGADTFSEAGPTFLVTDFEAGRTVRKRKYKAALVTLPPQEPCPRYHACTPASWYIFTNEEPARANLVSIRYGGVREPTFDERDYMKLFHSVAWQTPYQDPDYNRIAYETVRRLTDTFLETPDQTTRIRLDDIASARIFPPVDFKNLGFKGHMARLRDILGRVSQTRDAWVTPRVNLRYSTSSSNELESEFPEENRIRRLWMLSQNFCAYLECLRSACPLHPKQHTGWRAQSIVSPHKSNAAMKALEEEPCGELCYLRGPDSCVAADIKANELDALDSLFALEPDALPCDLAAVLRGVSCQQVYALRCNKISDDRVVDPPANANYRATLRKFMFCHVPVWDPAGRRALVTKPDFTVRGIVNAITTVHFGADAVGATIDTKPGKSAARTRISSKTSKTKISDAAQCCQNFDLQLGKKKRIEIKSGKYGFGAFAAQHLTKGDFLGDYISTKYIVDKDRTSVARAAIAEFAHLNYAFTLDRKEVLDAFDIGNETRYFNDPGLNSTRQNVDAQVKYVHGNYHIAFYTTKAVKKGAELLFPYGETYWKNFNLTEHTEDDLLFE</sequence>
<reference evidence="1" key="1">
    <citation type="submission" date="2022-07" db="EMBL/GenBank/DDBJ databases">
        <title>Genome Sequence of Phlebia brevispora.</title>
        <authorList>
            <person name="Buettner E."/>
        </authorList>
    </citation>
    <scope>NUCLEOTIDE SEQUENCE</scope>
    <source>
        <strain evidence="1">MPL23</strain>
    </source>
</reference>
<protein>
    <submittedName>
        <fullName evidence="1">Uncharacterized protein</fullName>
    </submittedName>
</protein>
<proteinExistence type="predicted"/>